<feature type="transmembrane region" description="Helical" evidence="1">
    <location>
        <begin position="258"/>
        <end position="274"/>
    </location>
</feature>
<name>A0A2D1U4R0_9SPHI</name>
<sequence>MSTGKYRKEHNCLNCGQTVEKHYCSNCGQANLELKENFWQFISHSIAHYFHFDNKFFQTLSPLLTKPGQVTLDYLAGKRARYINPVSMYIFVSIVYFIVVPNKLEHKSDAIEIHSSASKDSGKSKVEAIKKTLEDEDIDEDSFIGKSATYVQRKLDLVDFKSLSFADQQKKINALKHTIDSLKTDEYDNLLRSYQKYHIIKQDSTYSSYLLRQQKLNEADRDSWIDRLFKKREITINQKSASGNWSVKEELEHYRPKQYFLLMPLLALFIMWNFRRNHIYYLDHLIFTIHGTTAFFITQIVTVPLRRDLFGTESTFGDLIKWAVTIGIIWYLYKALTVFYQRSRKVTIKKMITLSFLYMMAAFISEWVIERFIYYFA</sequence>
<dbReference type="Proteomes" id="UP000223749">
    <property type="component" value="Chromosome"/>
</dbReference>
<organism evidence="2 3">
    <name type="scientific">Pedobacter ginsengisoli</name>
    <dbReference type="NCBI Taxonomy" id="363852"/>
    <lineage>
        <taxon>Bacteria</taxon>
        <taxon>Pseudomonadati</taxon>
        <taxon>Bacteroidota</taxon>
        <taxon>Sphingobacteriia</taxon>
        <taxon>Sphingobacteriales</taxon>
        <taxon>Sphingobacteriaceae</taxon>
        <taxon>Pedobacter</taxon>
    </lineage>
</organism>
<feature type="transmembrane region" description="Helical" evidence="1">
    <location>
        <begin position="281"/>
        <end position="302"/>
    </location>
</feature>
<keyword evidence="1" id="KW-0812">Transmembrane</keyword>
<reference evidence="2 3" key="1">
    <citation type="submission" date="2017-10" db="EMBL/GenBank/DDBJ databases">
        <title>Whole genome of Pedobacter ginsengisoli T01R-27 isolated from tomato rhizosphere.</title>
        <authorList>
            <person name="Weon H.-Y."/>
            <person name="Lee S.A."/>
            <person name="Sang M.K."/>
            <person name="Song J."/>
        </authorList>
    </citation>
    <scope>NUCLEOTIDE SEQUENCE [LARGE SCALE GENOMIC DNA]</scope>
    <source>
        <strain evidence="2 3">T01R-27</strain>
    </source>
</reference>
<dbReference type="AlphaFoldDB" id="A0A2D1U4R0"/>
<evidence type="ECO:0000256" key="1">
    <source>
        <dbReference type="SAM" id="Phobius"/>
    </source>
</evidence>
<dbReference type="OrthoDB" id="675873at2"/>
<evidence type="ECO:0000313" key="2">
    <source>
        <dbReference type="EMBL" id="ATP56587.1"/>
    </source>
</evidence>
<evidence type="ECO:0000313" key="3">
    <source>
        <dbReference type="Proteomes" id="UP000223749"/>
    </source>
</evidence>
<gene>
    <name evidence="2" type="ORF">CPT03_08930</name>
</gene>
<dbReference type="InterPro" id="IPR022134">
    <property type="entry name" value="DUF3667"/>
</dbReference>
<keyword evidence="3" id="KW-1185">Reference proteome</keyword>
<dbReference type="EMBL" id="CP024091">
    <property type="protein sequence ID" value="ATP56587.1"/>
    <property type="molecule type" value="Genomic_DNA"/>
</dbReference>
<keyword evidence="1" id="KW-1133">Transmembrane helix</keyword>
<accession>A0A2D1U4R0</accession>
<dbReference type="RefSeq" id="WP_099438529.1">
    <property type="nucleotide sequence ID" value="NZ_CP024091.1"/>
</dbReference>
<protein>
    <recommendedName>
        <fullName evidence="4">DUF3667 domain-containing protein</fullName>
    </recommendedName>
</protein>
<feature type="transmembrane region" description="Helical" evidence="1">
    <location>
        <begin position="82"/>
        <end position="99"/>
    </location>
</feature>
<evidence type="ECO:0008006" key="4">
    <source>
        <dbReference type="Google" id="ProtNLM"/>
    </source>
</evidence>
<keyword evidence="1" id="KW-0472">Membrane</keyword>
<feature type="transmembrane region" description="Helical" evidence="1">
    <location>
        <begin position="352"/>
        <end position="369"/>
    </location>
</feature>
<dbReference type="Pfam" id="PF12412">
    <property type="entry name" value="DUF3667"/>
    <property type="match status" value="1"/>
</dbReference>
<dbReference type="KEGG" id="pgs:CPT03_08930"/>
<feature type="transmembrane region" description="Helical" evidence="1">
    <location>
        <begin position="322"/>
        <end position="340"/>
    </location>
</feature>
<proteinExistence type="predicted"/>